<dbReference type="InterPro" id="IPR036388">
    <property type="entry name" value="WH-like_DNA-bd_sf"/>
</dbReference>
<evidence type="ECO:0000313" key="7">
    <source>
        <dbReference type="Proteomes" id="UP001157091"/>
    </source>
</evidence>
<reference evidence="7" key="1">
    <citation type="journal article" date="2019" name="Int. J. Syst. Evol. Microbiol.">
        <title>The Global Catalogue of Microorganisms (GCM) 10K type strain sequencing project: providing services to taxonomists for standard genome sequencing and annotation.</title>
        <authorList>
            <consortium name="The Broad Institute Genomics Platform"/>
            <consortium name="The Broad Institute Genome Sequencing Center for Infectious Disease"/>
            <person name="Wu L."/>
            <person name="Ma J."/>
        </authorList>
    </citation>
    <scope>NUCLEOTIDE SEQUENCE [LARGE SCALE GENOMIC DNA]</scope>
    <source>
        <strain evidence="7">NBRC 106348</strain>
    </source>
</reference>
<evidence type="ECO:0000256" key="4">
    <source>
        <dbReference type="ARBA" id="ARBA00023163"/>
    </source>
</evidence>
<accession>A0ABQ6HZY7</accession>
<keyword evidence="7" id="KW-1185">Reference proteome</keyword>
<dbReference type="Pfam" id="PF08281">
    <property type="entry name" value="Sigma70_r4_2"/>
    <property type="match status" value="1"/>
</dbReference>
<organism evidence="6 7">
    <name type="scientific">Luteimicrobium album</name>
    <dbReference type="NCBI Taxonomy" id="1054550"/>
    <lineage>
        <taxon>Bacteria</taxon>
        <taxon>Bacillati</taxon>
        <taxon>Actinomycetota</taxon>
        <taxon>Actinomycetes</taxon>
        <taxon>Micrococcales</taxon>
        <taxon>Luteimicrobium</taxon>
    </lineage>
</organism>
<dbReference type="RefSeq" id="WP_284294943.1">
    <property type="nucleotide sequence ID" value="NZ_BSUK01000001.1"/>
</dbReference>
<dbReference type="InterPro" id="IPR013249">
    <property type="entry name" value="RNA_pol_sigma70_r4_t2"/>
</dbReference>
<dbReference type="EMBL" id="BSUK01000001">
    <property type="protein sequence ID" value="GMA23104.1"/>
    <property type="molecule type" value="Genomic_DNA"/>
</dbReference>
<dbReference type="CDD" id="cd06171">
    <property type="entry name" value="Sigma70_r4"/>
    <property type="match status" value="1"/>
</dbReference>
<sequence>MALLVVLERLSPAQRVAFVLHDVFGLAFEEVAEIVGRTPAAVRQLAARARRDVGSGVPRFEPTAADQRAALDAFVRACAEGDAAALVHVLAPDVVLRGDGGGRVPALRAPVAGADAVAQVLLGWRLPHAVEPALVNGAPGLVLRDAQDVLSVVALTVRDGVITAIDVVRNPDKLRGVVAP</sequence>
<dbReference type="Gene3D" id="1.10.10.10">
    <property type="entry name" value="Winged helix-like DNA-binding domain superfamily/Winged helix DNA-binding domain"/>
    <property type="match status" value="1"/>
</dbReference>
<evidence type="ECO:0000256" key="3">
    <source>
        <dbReference type="ARBA" id="ARBA00023082"/>
    </source>
</evidence>
<keyword evidence="2" id="KW-0805">Transcription regulation</keyword>
<comment type="similarity">
    <text evidence="1">Belongs to the sigma-70 factor family. ECF subfamily.</text>
</comment>
<dbReference type="SUPFAM" id="SSF54427">
    <property type="entry name" value="NTF2-like"/>
    <property type="match status" value="1"/>
</dbReference>
<proteinExistence type="inferred from homology"/>
<keyword evidence="3" id="KW-0731">Sigma factor</keyword>
<protein>
    <recommendedName>
        <fullName evidence="5">RNA polymerase sigma factor 70 region 4 type 2 domain-containing protein</fullName>
    </recommendedName>
</protein>
<dbReference type="Gene3D" id="3.10.450.50">
    <property type="match status" value="1"/>
</dbReference>
<dbReference type="PANTHER" id="PTHR30173:SF43">
    <property type="entry name" value="ECF RNA POLYMERASE SIGMA FACTOR SIGI-RELATED"/>
    <property type="match status" value="1"/>
</dbReference>
<feature type="domain" description="RNA polymerase sigma factor 70 region 4 type 2" evidence="5">
    <location>
        <begin position="2"/>
        <end position="52"/>
    </location>
</feature>
<dbReference type="PANTHER" id="PTHR30173">
    <property type="entry name" value="SIGMA 19 FACTOR"/>
    <property type="match status" value="1"/>
</dbReference>
<comment type="caution">
    <text evidence="6">The sequence shown here is derived from an EMBL/GenBank/DDBJ whole genome shotgun (WGS) entry which is preliminary data.</text>
</comment>
<keyword evidence="4" id="KW-0804">Transcription</keyword>
<evidence type="ECO:0000259" key="5">
    <source>
        <dbReference type="Pfam" id="PF08281"/>
    </source>
</evidence>
<gene>
    <name evidence="6" type="ORF">GCM10025864_08630</name>
</gene>
<name>A0ABQ6HZY7_9MICO</name>
<dbReference type="InterPro" id="IPR032710">
    <property type="entry name" value="NTF2-like_dom_sf"/>
</dbReference>
<dbReference type="InterPro" id="IPR052704">
    <property type="entry name" value="ECF_Sigma-70_Domain"/>
</dbReference>
<dbReference type="SUPFAM" id="SSF88659">
    <property type="entry name" value="Sigma3 and sigma4 domains of RNA polymerase sigma factors"/>
    <property type="match status" value="1"/>
</dbReference>
<evidence type="ECO:0000313" key="6">
    <source>
        <dbReference type="EMBL" id="GMA23104.1"/>
    </source>
</evidence>
<dbReference type="InterPro" id="IPR013324">
    <property type="entry name" value="RNA_pol_sigma_r3/r4-like"/>
</dbReference>
<evidence type="ECO:0000256" key="1">
    <source>
        <dbReference type="ARBA" id="ARBA00010641"/>
    </source>
</evidence>
<evidence type="ECO:0000256" key="2">
    <source>
        <dbReference type="ARBA" id="ARBA00023015"/>
    </source>
</evidence>
<dbReference type="Proteomes" id="UP001157091">
    <property type="component" value="Unassembled WGS sequence"/>
</dbReference>